<dbReference type="HAMAP" id="MF_00294">
    <property type="entry name" value="Ribosomal_bL33"/>
    <property type="match status" value="1"/>
</dbReference>
<dbReference type="GO" id="GO:0003735">
    <property type="term" value="F:structural constituent of ribosome"/>
    <property type="evidence" value="ECO:0007669"/>
    <property type="project" value="InterPro"/>
</dbReference>
<dbReference type="InterPro" id="IPR011332">
    <property type="entry name" value="Ribosomal_zn-bd"/>
</dbReference>
<keyword evidence="3" id="KW-0687">Ribonucleoprotein</keyword>
<dbReference type="InterPro" id="IPR001705">
    <property type="entry name" value="Ribosomal_bL33"/>
</dbReference>
<dbReference type="SUPFAM" id="SSF57829">
    <property type="entry name" value="Zn-binding ribosomal proteins"/>
    <property type="match status" value="1"/>
</dbReference>
<gene>
    <name evidence="4" type="primary">rpmG_9</name>
    <name evidence="4" type="ORF">SDC9_57953</name>
</gene>
<protein>
    <submittedName>
        <fullName evidence="4">50S ribosomal protein L33</fullName>
    </submittedName>
</protein>
<comment type="caution">
    <text evidence="4">The sequence shown here is derived from an EMBL/GenBank/DDBJ whole genome shotgun (WGS) entry which is preliminary data.</text>
</comment>
<keyword evidence="2 4" id="KW-0689">Ribosomal protein</keyword>
<dbReference type="GO" id="GO:0005737">
    <property type="term" value="C:cytoplasm"/>
    <property type="evidence" value="ECO:0007669"/>
    <property type="project" value="UniProtKB-ARBA"/>
</dbReference>
<evidence type="ECO:0000313" key="4">
    <source>
        <dbReference type="EMBL" id="MPM11606.1"/>
    </source>
</evidence>
<dbReference type="NCBIfam" id="NF001860">
    <property type="entry name" value="PRK00595.1"/>
    <property type="match status" value="1"/>
</dbReference>
<dbReference type="InterPro" id="IPR038584">
    <property type="entry name" value="Ribosomal_bL33_sf"/>
</dbReference>
<dbReference type="Pfam" id="PF00471">
    <property type="entry name" value="Ribosomal_L33"/>
    <property type="match status" value="1"/>
</dbReference>
<evidence type="ECO:0000256" key="3">
    <source>
        <dbReference type="ARBA" id="ARBA00023274"/>
    </source>
</evidence>
<evidence type="ECO:0000256" key="2">
    <source>
        <dbReference type="ARBA" id="ARBA00022980"/>
    </source>
</evidence>
<organism evidence="4">
    <name type="scientific">bioreactor metagenome</name>
    <dbReference type="NCBI Taxonomy" id="1076179"/>
    <lineage>
        <taxon>unclassified sequences</taxon>
        <taxon>metagenomes</taxon>
        <taxon>ecological metagenomes</taxon>
    </lineage>
</organism>
<dbReference type="NCBIfam" id="NF001764">
    <property type="entry name" value="PRK00504.1"/>
    <property type="match status" value="1"/>
</dbReference>
<dbReference type="InterPro" id="IPR018264">
    <property type="entry name" value="Ribosomal_bL33_CS"/>
</dbReference>
<dbReference type="GO" id="GO:0006412">
    <property type="term" value="P:translation"/>
    <property type="evidence" value="ECO:0007669"/>
    <property type="project" value="InterPro"/>
</dbReference>
<dbReference type="PROSITE" id="PS00582">
    <property type="entry name" value="RIBOSOMAL_L33"/>
    <property type="match status" value="1"/>
</dbReference>
<comment type="similarity">
    <text evidence="1">Belongs to the bacterial ribosomal protein bL33 family.</text>
</comment>
<accession>A0A644X615</accession>
<sequence length="59" mass="6992">MGDAKKKGPVEKIALQCTECKQKNYTTEKNRRNTQGKLELNKYCPFERKHTLHRETKIK</sequence>
<evidence type="ECO:0000256" key="1">
    <source>
        <dbReference type="ARBA" id="ARBA00007596"/>
    </source>
</evidence>
<reference evidence="4" key="1">
    <citation type="submission" date="2019-08" db="EMBL/GenBank/DDBJ databases">
        <authorList>
            <person name="Kucharzyk K."/>
            <person name="Murdoch R.W."/>
            <person name="Higgins S."/>
            <person name="Loffler F."/>
        </authorList>
    </citation>
    <scope>NUCLEOTIDE SEQUENCE</scope>
</reference>
<dbReference type="PANTHER" id="PTHR43168:SF2">
    <property type="entry name" value="LARGE RIBOSOMAL SUBUNIT PROTEIN BL33C"/>
    <property type="match status" value="1"/>
</dbReference>
<dbReference type="PANTHER" id="PTHR43168">
    <property type="entry name" value="50S RIBOSOMAL PROTEIN L33, CHLOROPLASTIC"/>
    <property type="match status" value="1"/>
</dbReference>
<dbReference type="GO" id="GO:0005840">
    <property type="term" value="C:ribosome"/>
    <property type="evidence" value="ECO:0007669"/>
    <property type="project" value="UniProtKB-KW"/>
</dbReference>
<proteinExistence type="inferred from homology"/>
<name>A0A644X615_9ZZZZ</name>
<dbReference type="EMBL" id="VSSQ01001852">
    <property type="protein sequence ID" value="MPM11606.1"/>
    <property type="molecule type" value="Genomic_DNA"/>
</dbReference>
<dbReference type="AlphaFoldDB" id="A0A644X615"/>
<dbReference type="NCBIfam" id="TIGR01023">
    <property type="entry name" value="rpmG_bact"/>
    <property type="match status" value="1"/>
</dbReference>
<dbReference type="Gene3D" id="2.20.28.120">
    <property type="entry name" value="Ribosomal protein L33"/>
    <property type="match status" value="1"/>
</dbReference>
<dbReference type="GO" id="GO:1990904">
    <property type="term" value="C:ribonucleoprotein complex"/>
    <property type="evidence" value="ECO:0007669"/>
    <property type="project" value="UniProtKB-KW"/>
</dbReference>